<reference evidence="2" key="1">
    <citation type="submission" date="2018-05" db="EMBL/GenBank/DDBJ databases">
        <authorList>
            <person name="Lanie J.A."/>
            <person name="Ng W.-L."/>
            <person name="Kazmierczak K.M."/>
            <person name="Andrzejewski T.M."/>
            <person name="Davidsen T.M."/>
            <person name="Wayne K.J."/>
            <person name="Tettelin H."/>
            <person name="Glass J.I."/>
            <person name="Rusch D."/>
            <person name="Podicherti R."/>
            <person name="Tsui H.-C.T."/>
            <person name="Winkler M.E."/>
        </authorList>
    </citation>
    <scope>NUCLEOTIDE SEQUENCE</scope>
</reference>
<gene>
    <name evidence="2" type="ORF">METZ01_LOCUS297464</name>
</gene>
<name>A0A382M7G4_9ZZZZ</name>
<feature type="compositionally biased region" description="Polar residues" evidence="1">
    <location>
        <begin position="65"/>
        <end position="81"/>
    </location>
</feature>
<dbReference type="AlphaFoldDB" id="A0A382M7G4"/>
<organism evidence="2">
    <name type="scientific">marine metagenome</name>
    <dbReference type="NCBI Taxonomy" id="408172"/>
    <lineage>
        <taxon>unclassified sequences</taxon>
        <taxon>metagenomes</taxon>
        <taxon>ecological metagenomes</taxon>
    </lineage>
</organism>
<protein>
    <submittedName>
        <fullName evidence="2">Uncharacterized protein</fullName>
    </submittedName>
</protein>
<accession>A0A382M7G4</accession>
<evidence type="ECO:0000256" key="1">
    <source>
        <dbReference type="SAM" id="MobiDB-lite"/>
    </source>
</evidence>
<proteinExistence type="predicted"/>
<evidence type="ECO:0000313" key="2">
    <source>
        <dbReference type="EMBL" id="SVC44610.1"/>
    </source>
</evidence>
<feature type="region of interest" description="Disordered" evidence="1">
    <location>
        <begin position="32"/>
        <end position="81"/>
    </location>
</feature>
<sequence length="81" mass="8636">MPSPETASATTICITESVIGSTDLLYAHVSARSSWDDPDEQSTANKANTSATIGTSKRSRFKSPLNHQTLKSQQSPSTVPN</sequence>
<dbReference type="EMBL" id="UINC01091665">
    <property type="protein sequence ID" value="SVC44610.1"/>
    <property type="molecule type" value="Genomic_DNA"/>
</dbReference>
<feature type="compositionally biased region" description="Polar residues" evidence="1">
    <location>
        <begin position="41"/>
        <end position="56"/>
    </location>
</feature>